<dbReference type="EMBL" id="NHTK01006063">
    <property type="protein sequence ID" value="PPQ65565.1"/>
    <property type="molecule type" value="Genomic_DNA"/>
</dbReference>
<keyword evidence="3" id="KW-1185">Reference proteome</keyword>
<name>A0A409VH61_9AGAR</name>
<comment type="caution">
    <text evidence="2">The sequence shown here is derived from an EMBL/GenBank/DDBJ whole genome shotgun (WGS) entry which is preliminary data.</text>
</comment>
<evidence type="ECO:0000313" key="2">
    <source>
        <dbReference type="EMBL" id="PPQ65565.1"/>
    </source>
</evidence>
<dbReference type="InParanoid" id="A0A409VH61"/>
<dbReference type="AlphaFoldDB" id="A0A409VH61"/>
<dbReference type="OrthoDB" id="2692435at2759"/>
<dbReference type="Pfam" id="PF14223">
    <property type="entry name" value="Retrotran_gag_2"/>
    <property type="match status" value="1"/>
</dbReference>
<sequence length="300" mass="34045">MGKFADETFTAEVDLSCLPVLDESGSNWVFWKDIVYGELISRDLYDNVEGLAVEVLRPVVKDGKTYTATDTEFQNPLEESVAEELVRDWKDWVKNEWSAKTIIFRALPPTVMIEIHNQPTVAMIWITLRRMYEGRVRTLAGTARGGGNYYLIATMFRTRFDASKKNASLRAHFAYMMSLRQQYIESKGGIPDEIFIAALVASLPTDKFGAAMQGLYTWGELTNTELTIKMITDTAYNVWERIQPLTSSNLRLGDGDGAKKHNKRPKYTNRGHMFRSGGGAENVAPEGWNQTHNKNRRIKS</sequence>
<evidence type="ECO:0000313" key="3">
    <source>
        <dbReference type="Proteomes" id="UP000284842"/>
    </source>
</evidence>
<proteinExistence type="predicted"/>
<feature type="compositionally biased region" description="Basic residues" evidence="1">
    <location>
        <begin position="260"/>
        <end position="273"/>
    </location>
</feature>
<accession>A0A409VH61</accession>
<reference evidence="2 3" key="1">
    <citation type="journal article" date="2018" name="Evol. Lett.">
        <title>Horizontal gene cluster transfer increased hallucinogenic mushroom diversity.</title>
        <authorList>
            <person name="Reynolds H.T."/>
            <person name="Vijayakumar V."/>
            <person name="Gluck-Thaler E."/>
            <person name="Korotkin H.B."/>
            <person name="Matheny P.B."/>
            <person name="Slot J.C."/>
        </authorList>
    </citation>
    <scope>NUCLEOTIDE SEQUENCE [LARGE SCALE GENOMIC DNA]</scope>
    <source>
        <strain evidence="2 3">2629</strain>
    </source>
</reference>
<gene>
    <name evidence="2" type="ORF">CVT24_010829</name>
</gene>
<dbReference type="Proteomes" id="UP000284842">
    <property type="component" value="Unassembled WGS sequence"/>
</dbReference>
<feature type="region of interest" description="Disordered" evidence="1">
    <location>
        <begin position="253"/>
        <end position="300"/>
    </location>
</feature>
<evidence type="ECO:0000256" key="1">
    <source>
        <dbReference type="SAM" id="MobiDB-lite"/>
    </source>
</evidence>
<organism evidence="2 3">
    <name type="scientific">Panaeolus cyanescens</name>
    <dbReference type="NCBI Taxonomy" id="181874"/>
    <lineage>
        <taxon>Eukaryota</taxon>
        <taxon>Fungi</taxon>
        <taxon>Dikarya</taxon>
        <taxon>Basidiomycota</taxon>
        <taxon>Agaricomycotina</taxon>
        <taxon>Agaricomycetes</taxon>
        <taxon>Agaricomycetidae</taxon>
        <taxon>Agaricales</taxon>
        <taxon>Agaricineae</taxon>
        <taxon>Galeropsidaceae</taxon>
        <taxon>Panaeolus</taxon>
    </lineage>
</organism>
<dbReference type="STRING" id="181874.A0A409VH61"/>
<protein>
    <submittedName>
        <fullName evidence="2">Uncharacterized protein</fullName>
    </submittedName>
</protein>